<feature type="region of interest" description="Disordered" evidence="2">
    <location>
        <begin position="412"/>
        <end position="439"/>
    </location>
</feature>
<dbReference type="AlphaFoldDB" id="A0A058Z4R3"/>
<accession>A0A058Z4R3</accession>
<sequence length="587" mass="60364">MPRSASSIDRILASAAVERLPPPSPKSDILGPLPSGWTARTVREGVLTRVVFLDHKRKRTSWLDPRIPIAISKGLVDPETYRGPDGLPLGWERLVDAQTGRQYFINHLNQTTHSRVPDSTCSSPAMCGAGSATSLPYAPPGEMQAFTGTLTPGQSPALGSTPGDQAPAGHFRLPGAPATVAEASGFLVNTSYTRMSRSVDFRSSLDSPADGADFLQTVPPEDTYDPSFLETPTETLSSNVAAPAIEGTPNAGTPANSATLADDLVDEADSAELTVELPVDSPNVADVEHVSPTDRVPAPSAVPGGADLDGSNTEDHRQVDAGEKPTPQAEELLLIAAEPLSIAAEPLSIAAEPLLIAEQPLSIAEQPASPASHGADPCAVTVDSSGVGILASPASIDRADSPLEVHDRALTASGADLPSDRAQPQLGDGGGEPFGQPDPATAELLAEADRIEAAFLAAPTTADGGPEGAGAMEEASPAVSARPKSLAGGANPDVPRLSIRTSPLRAQESSPPLGSGQGCGSAADEDLTSVLDRQKVDPDQLSFRERMLFFASHTATTPVTTPITSTGGGIGGGSRHGTLGRANGRRC</sequence>
<feature type="compositionally biased region" description="Gly residues" evidence="2">
    <location>
        <begin position="566"/>
        <end position="575"/>
    </location>
</feature>
<dbReference type="OrthoDB" id="3045089at2759"/>
<dbReference type="EMBL" id="KB932206">
    <property type="protein sequence ID" value="KCV69279.1"/>
    <property type="molecule type" value="Genomic_DNA"/>
</dbReference>
<feature type="compositionally biased region" description="Basic and acidic residues" evidence="2">
    <location>
        <begin position="313"/>
        <end position="323"/>
    </location>
</feature>
<keyword evidence="1" id="KW-0677">Repeat</keyword>
<evidence type="ECO:0000259" key="3">
    <source>
        <dbReference type="PROSITE" id="PS50020"/>
    </source>
</evidence>
<proteinExistence type="predicted"/>
<gene>
    <name evidence="4" type="ORF">H696_03714</name>
</gene>
<name>A0A058Z4R3_FONAL</name>
<dbReference type="InterPro" id="IPR036020">
    <property type="entry name" value="WW_dom_sf"/>
</dbReference>
<dbReference type="Gene3D" id="2.20.70.10">
    <property type="match status" value="2"/>
</dbReference>
<dbReference type="STRING" id="691883.A0A058Z4R3"/>
<dbReference type="CDD" id="cd00201">
    <property type="entry name" value="WW"/>
    <property type="match status" value="1"/>
</dbReference>
<dbReference type="eggNOG" id="KOG3209">
    <property type="taxonomic scope" value="Eukaryota"/>
</dbReference>
<dbReference type="GeneID" id="20528439"/>
<feature type="region of interest" description="Disordered" evidence="2">
    <location>
        <begin position="285"/>
        <end position="324"/>
    </location>
</feature>
<dbReference type="PANTHER" id="PTHR10316:SF68">
    <property type="entry name" value="AGAP003128-PA"/>
    <property type="match status" value="1"/>
</dbReference>
<evidence type="ECO:0000256" key="1">
    <source>
        <dbReference type="ARBA" id="ARBA00022737"/>
    </source>
</evidence>
<dbReference type="GO" id="GO:0007165">
    <property type="term" value="P:signal transduction"/>
    <property type="evidence" value="ECO:0007669"/>
    <property type="project" value="TreeGrafter"/>
</dbReference>
<protein>
    <recommendedName>
        <fullName evidence="3">WW domain-containing protein</fullName>
    </recommendedName>
</protein>
<keyword evidence="5" id="KW-1185">Reference proteome</keyword>
<dbReference type="SUPFAM" id="SSF51045">
    <property type="entry name" value="WW domain"/>
    <property type="match status" value="2"/>
</dbReference>
<dbReference type="PROSITE" id="PS50020">
    <property type="entry name" value="WW_DOMAIN_2"/>
    <property type="match status" value="2"/>
</dbReference>
<dbReference type="RefSeq" id="XP_009495844.1">
    <property type="nucleotide sequence ID" value="XM_009497569.1"/>
</dbReference>
<evidence type="ECO:0000313" key="5">
    <source>
        <dbReference type="Proteomes" id="UP000030693"/>
    </source>
</evidence>
<feature type="region of interest" description="Disordered" evidence="2">
    <location>
        <begin position="560"/>
        <end position="587"/>
    </location>
</feature>
<reference evidence="4" key="1">
    <citation type="submission" date="2013-04" db="EMBL/GenBank/DDBJ databases">
        <title>The Genome Sequence of Fonticula alba ATCC 38817.</title>
        <authorList>
            <consortium name="The Broad Institute Genomics Platform"/>
            <person name="Russ C."/>
            <person name="Cuomo C."/>
            <person name="Burger G."/>
            <person name="Gray M.W."/>
            <person name="Holland P.W.H."/>
            <person name="King N."/>
            <person name="Lang F.B.F."/>
            <person name="Roger A.J."/>
            <person name="Ruiz-Trillo I."/>
            <person name="Brown M."/>
            <person name="Walker B."/>
            <person name="Young S."/>
            <person name="Zeng Q."/>
            <person name="Gargeya S."/>
            <person name="Fitzgerald M."/>
            <person name="Haas B."/>
            <person name="Abouelleil A."/>
            <person name="Allen A.W."/>
            <person name="Alvarado L."/>
            <person name="Arachchi H.M."/>
            <person name="Berlin A.M."/>
            <person name="Chapman S.B."/>
            <person name="Gainer-Dewar J."/>
            <person name="Goldberg J."/>
            <person name="Griggs A."/>
            <person name="Gujja S."/>
            <person name="Hansen M."/>
            <person name="Howarth C."/>
            <person name="Imamovic A."/>
            <person name="Ireland A."/>
            <person name="Larimer J."/>
            <person name="McCowan C."/>
            <person name="Murphy C."/>
            <person name="Pearson M."/>
            <person name="Poon T.W."/>
            <person name="Priest M."/>
            <person name="Roberts A."/>
            <person name="Saif S."/>
            <person name="Shea T."/>
            <person name="Sisk P."/>
            <person name="Sykes S."/>
            <person name="Wortman J."/>
            <person name="Nusbaum C."/>
            <person name="Birren B."/>
        </authorList>
    </citation>
    <scope>NUCLEOTIDE SEQUENCE [LARGE SCALE GENOMIC DNA]</scope>
    <source>
        <strain evidence="4">ATCC 38817</strain>
    </source>
</reference>
<feature type="region of interest" description="Disordered" evidence="2">
    <location>
        <begin position="460"/>
        <end position="523"/>
    </location>
</feature>
<organism evidence="4">
    <name type="scientific">Fonticula alba</name>
    <name type="common">Slime mold</name>
    <dbReference type="NCBI Taxonomy" id="691883"/>
    <lineage>
        <taxon>Eukaryota</taxon>
        <taxon>Rotosphaerida</taxon>
        <taxon>Fonticulaceae</taxon>
        <taxon>Fonticula</taxon>
    </lineage>
</organism>
<feature type="domain" description="WW" evidence="3">
    <location>
        <begin position="85"/>
        <end position="119"/>
    </location>
</feature>
<evidence type="ECO:0000256" key="2">
    <source>
        <dbReference type="SAM" id="MobiDB-lite"/>
    </source>
</evidence>
<evidence type="ECO:0000313" key="4">
    <source>
        <dbReference type="EMBL" id="KCV69279.1"/>
    </source>
</evidence>
<dbReference type="SMART" id="SM00456">
    <property type="entry name" value="WW"/>
    <property type="match status" value="2"/>
</dbReference>
<dbReference type="GO" id="GO:0005737">
    <property type="term" value="C:cytoplasm"/>
    <property type="evidence" value="ECO:0007669"/>
    <property type="project" value="TreeGrafter"/>
</dbReference>
<feature type="domain" description="WW" evidence="3">
    <location>
        <begin position="31"/>
        <end position="67"/>
    </location>
</feature>
<feature type="compositionally biased region" description="Low complexity" evidence="2">
    <location>
        <begin position="576"/>
        <end position="587"/>
    </location>
</feature>
<dbReference type="PANTHER" id="PTHR10316">
    <property type="entry name" value="MEMBRANE ASSOCIATED GUANYLATE KINASE-RELATED"/>
    <property type="match status" value="1"/>
</dbReference>
<dbReference type="InterPro" id="IPR001202">
    <property type="entry name" value="WW_dom"/>
</dbReference>
<dbReference type="Proteomes" id="UP000030693">
    <property type="component" value="Unassembled WGS sequence"/>
</dbReference>